<evidence type="ECO:0000313" key="1">
    <source>
        <dbReference type="EMBL" id="MFE3849211.1"/>
    </source>
</evidence>
<organism evidence="1 2">
    <name type="scientific">Flavobacterium fructosi</name>
    <dbReference type="NCBI Taxonomy" id="3230416"/>
    <lineage>
        <taxon>Bacteria</taxon>
        <taxon>Pseudomonadati</taxon>
        <taxon>Bacteroidota</taxon>
        <taxon>Flavobacteriia</taxon>
        <taxon>Flavobacteriales</taxon>
        <taxon>Flavobacteriaceae</taxon>
        <taxon>Flavobacterium</taxon>
    </lineage>
</organism>
<keyword evidence="2" id="KW-1185">Reference proteome</keyword>
<dbReference type="EMBL" id="JBHZQA010000012">
    <property type="protein sequence ID" value="MFE3849211.1"/>
    <property type="molecule type" value="Genomic_DNA"/>
</dbReference>
<dbReference type="RefSeq" id="WP_379858958.1">
    <property type="nucleotide sequence ID" value="NZ_JBHZQA010000012.1"/>
</dbReference>
<dbReference type="Proteomes" id="UP001600039">
    <property type="component" value="Unassembled WGS sequence"/>
</dbReference>
<comment type="caution">
    <text evidence="1">The sequence shown here is derived from an EMBL/GenBank/DDBJ whole genome shotgun (WGS) entry which is preliminary data.</text>
</comment>
<proteinExistence type="predicted"/>
<name>A0ABW6HQ88_9FLAO</name>
<protein>
    <submittedName>
        <fullName evidence="1">Uncharacterized protein</fullName>
    </submittedName>
</protein>
<gene>
    <name evidence="1" type="ORF">ACFX5D_14675</name>
</gene>
<evidence type="ECO:0000313" key="2">
    <source>
        <dbReference type="Proteomes" id="UP001600039"/>
    </source>
</evidence>
<sequence>MKKILLTIAITLYFGNANSQINNLSDLLQVSELSVFGLTENLQHTWEISKPFEGYSKDKKKIINRYTYSYFKDKRNQILHRNITVGLETDYRSEITEFVCNDLELQKLILKNLPYQGFELKEKKGDKSVYEDGNRKVTIDSNQLTTGLAKGYYLVSVELNYIQNSGN</sequence>
<accession>A0ABW6HQ88</accession>
<reference evidence="1 2" key="1">
    <citation type="submission" date="2024-06" db="EMBL/GenBank/DDBJ databases">
        <title>Flavobacterium spp. isolated from glacier.</title>
        <authorList>
            <person name="Han D."/>
        </authorList>
    </citation>
    <scope>NUCLEOTIDE SEQUENCE [LARGE SCALE GENOMIC DNA]</scope>
    <source>
        <strain evidence="1 2">LB3P45</strain>
    </source>
</reference>